<evidence type="ECO:0000313" key="4">
    <source>
        <dbReference type="Proteomes" id="UP000249390"/>
    </source>
</evidence>
<dbReference type="InterPro" id="IPR007527">
    <property type="entry name" value="Znf_SWIM"/>
</dbReference>
<dbReference type="EMBL" id="NQVE01000055">
    <property type="protein sequence ID" value="RAL50812.1"/>
    <property type="molecule type" value="Genomic_DNA"/>
</dbReference>
<evidence type="ECO:0000259" key="2">
    <source>
        <dbReference type="PROSITE" id="PS50966"/>
    </source>
</evidence>
<organism evidence="3 4">
    <name type="scientific">Cuscuta australis</name>
    <dbReference type="NCBI Taxonomy" id="267555"/>
    <lineage>
        <taxon>Eukaryota</taxon>
        <taxon>Viridiplantae</taxon>
        <taxon>Streptophyta</taxon>
        <taxon>Embryophyta</taxon>
        <taxon>Tracheophyta</taxon>
        <taxon>Spermatophyta</taxon>
        <taxon>Magnoliopsida</taxon>
        <taxon>eudicotyledons</taxon>
        <taxon>Gunneridae</taxon>
        <taxon>Pentapetalae</taxon>
        <taxon>asterids</taxon>
        <taxon>lamiids</taxon>
        <taxon>Solanales</taxon>
        <taxon>Convolvulaceae</taxon>
        <taxon>Cuscuteae</taxon>
        <taxon>Cuscuta</taxon>
        <taxon>Cuscuta subgen. Grammica</taxon>
        <taxon>Cuscuta sect. Cleistogrammica</taxon>
    </lineage>
</organism>
<dbReference type="PANTHER" id="PTHR31973:SF195">
    <property type="entry name" value="MUDR FAMILY TRANSPOSASE"/>
    <property type="match status" value="1"/>
</dbReference>
<name>A0A328DYN3_9ASTE</name>
<accession>A0A328DYN3</accession>
<protein>
    <recommendedName>
        <fullName evidence="2">SWIM-type domain-containing protein</fullName>
    </recommendedName>
</protein>
<gene>
    <name evidence="3" type="ORF">DM860_015959</name>
</gene>
<proteinExistence type="predicted"/>
<feature type="domain" description="SWIM-type" evidence="2">
    <location>
        <begin position="464"/>
        <end position="496"/>
    </location>
</feature>
<dbReference type="Pfam" id="PF10551">
    <property type="entry name" value="MULE"/>
    <property type="match status" value="1"/>
</dbReference>
<sequence>MTFPNYESLKDAVTKQCVANNHFYRNEYKKAGSWACRCWYYNKSPPCFWCVQAQGLKYGVWKTKQLRDVHTCNPDYSHGGDDLNIDYFSIARFIVGKVRVDPEYKVKLIQHDVLEEFHVPVSYKKCWLARIRATELLYGSWENSYSQLPIMLYNLQNSYPGTVVDVVYATEPPNLNATPEETPRFKYAFWAFAAAIHGLQYCMHVVTVDGTHLYGKYKGHLLLAVAMNGNREIFPLAYAIVDGETCESWAWFFRLLVQRVIGSQQVCIISDKHIRIINSYCDLPELQTGLIMKRFCLRHIRSNFMTKFQNSDLKNLVWAAGSTHNIQQFEGYMAEIRNMSEEGYKYLNDIPRAAWTLCYDGGFRCGILTTNSSESFNNVLKGCRMLPVTAILSMSYAKMVELFAKRYKLGIQWQEQSMHITPKIKNVLLNREKTKHKWTVSSYGNNQYVVTHTSRTDPSSVYSYLVNLFSSVCTCRQWTSDSIPCVHVHVVYHSFRQQVPYNILPARYSVQNYLSCYGGIIQPVFFPQNLDVGSFKVLPPKRPTDEIPRLGRRQRNRYQGAMDFRARR</sequence>
<keyword evidence="1" id="KW-0863">Zinc-finger</keyword>
<dbReference type="AlphaFoldDB" id="A0A328DYN3"/>
<dbReference type="GO" id="GO:0008270">
    <property type="term" value="F:zinc ion binding"/>
    <property type="evidence" value="ECO:0007669"/>
    <property type="project" value="UniProtKB-KW"/>
</dbReference>
<dbReference type="Proteomes" id="UP000249390">
    <property type="component" value="Unassembled WGS sequence"/>
</dbReference>
<keyword evidence="1" id="KW-0479">Metal-binding</keyword>
<keyword evidence="1" id="KW-0862">Zinc</keyword>
<dbReference type="PANTHER" id="PTHR31973">
    <property type="entry name" value="POLYPROTEIN, PUTATIVE-RELATED"/>
    <property type="match status" value="1"/>
</dbReference>
<reference evidence="3 4" key="1">
    <citation type="submission" date="2018-06" db="EMBL/GenBank/DDBJ databases">
        <title>The Genome of Cuscuta australis (Dodder) Provides Insight into the Evolution of Plant Parasitism.</title>
        <authorList>
            <person name="Liu H."/>
        </authorList>
    </citation>
    <scope>NUCLEOTIDE SEQUENCE [LARGE SCALE GENOMIC DNA]</scope>
    <source>
        <strain evidence="4">cv. Yunnan</strain>
        <tissue evidence="3">Vines</tissue>
    </source>
</reference>
<evidence type="ECO:0000256" key="1">
    <source>
        <dbReference type="PROSITE-ProRule" id="PRU00325"/>
    </source>
</evidence>
<evidence type="ECO:0000313" key="3">
    <source>
        <dbReference type="EMBL" id="RAL50812.1"/>
    </source>
</evidence>
<keyword evidence="4" id="KW-1185">Reference proteome</keyword>
<comment type="caution">
    <text evidence="3">The sequence shown here is derived from an EMBL/GenBank/DDBJ whole genome shotgun (WGS) entry which is preliminary data.</text>
</comment>
<dbReference type="InterPro" id="IPR018289">
    <property type="entry name" value="MULE_transposase_dom"/>
</dbReference>
<dbReference type="PROSITE" id="PS50966">
    <property type="entry name" value="ZF_SWIM"/>
    <property type="match status" value="1"/>
</dbReference>